<evidence type="ECO:0000256" key="5">
    <source>
        <dbReference type="PROSITE-ProRule" id="PRU00339"/>
    </source>
</evidence>
<dbReference type="InterPro" id="IPR011990">
    <property type="entry name" value="TPR-like_helical_dom_sf"/>
</dbReference>
<evidence type="ECO:0000256" key="1">
    <source>
        <dbReference type="ARBA" id="ARBA00000971"/>
    </source>
</evidence>
<dbReference type="PANTHER" id="PTHR46512:SF9">
    <property type="entry name" value="PEPTIDYLPROLYL ISOMERASE"/>
    <property type="match status" value="1"/>
</dbReference>
<dbReference type="PROSITE" id="PS50005">
    <property type="entry name" value="TPR"/>
    <property type="match status" value="1"/>
</dbReference>
<evidence type="ECO:0000256" key="2">
    <source>
        <dbReference type="ARBA" id="ARBA00013194"/>
    </source>
</evidence>
<evidence type="ECO:0000313" key="8">
    <source>
        <dbReference type="Proteomes" id="UP001190700"/>
    </source>
</evidence>
<comment type="caution">
    <text evidence="7">The sequence shown here is derived from an EMBL/GenBank/DDBJ whole genome shotgun (WGS) entry which is preliminary data.</text>
</comment>
<dbReference type="EC" id="5.2.1.8" evidence="2"/>
<dbReference type="SMART" id="SM00028">
    <property type="entry name" value="TPR"/>
    <property type="match status" value="3"/>
</dbReference>
<dbReference type="GO" id="GO:0003755">
    <property type="term" value="F:peptidyl-prolyl cis-trans isomerase activity"/>
    <property type="evidence" value="ECO:0007669"/>
    <property type="project" value="UniProtKB-EC"/>
</dbReference>
<dbReference type="Proteomes" id="UP001190700">
    <property type="component" value="Unassembled WGS sequence"/>
</dbReference>
<protein>
    <recommendedName>
        <fullName evidence="2">peptidylprolyl isomerase</fullName>
        <ecNumber evidence="2">5.2.1.8</ecNumber>
    </recommendedName>
</protein>
<evidence type="ECO:0000256" key="3">
    <source>
        <dbReference type="ARBA" id="ARBA00023110"/>
    </source>
</evidence>
<feature type="repeat" description="TPR" evidence="5">
    <location>
        <begin position="236"/>
        <end position="269"/>
    </location>
</feature>
<evidence type="ECO:0000256" key="4">
    <source>
        <dbReference type="ARBA" id="ARBA00023235"/>
    </source>
</evidence>
<keyword evidence="4" id="KW-0413">Isomerase</keyword>
<keyword evidence="8" id="KW-1185">Reference proteome</keyword>
<dbReference type="EMBL" id="LGRX02004394">
    <property type="protein sequence ID" value="KAK3280441.1"/>
    <property type="molecule type" value="Genomic_DNA"/>
</dbReference>
<dbReference type="InterPro" id="IPR050754">
    <property type="entry name" value="FKBP4/5/8-like"/>
</dbReference>
<dbReference type="SUPFAM" id="SSF48452">
    <property type="entry name" value="TPR-like"/>
    <property type="match status" value="1"/>
</dbReference>
<name>A0AAE0LCK4_9CHLO</name>
<dbReference type="InterPro" id="IPR019734">
    <property type="entry name" value="TPR_rpt"/>
</dbReference>
<dbReference type="PANTHER" id="PTHR46512">
    <property type="entry name" value="PEPTIDYLPROLYL ISOMERASE"/>
    <property type="match status" value="1"/>
</dbReference>
<keyword evidence="5" id="KW-0802">TPR repeat</keyword>
<evidence type="ECO:0000256" key="6">
    <source>
        <dbReference type="SAM" id="MobiDB-lite"/>
    </source>
</evidence>
<organism evidence="7 8">
    <name type="scientific">Cymbomonas tetramitiformis</name>
    <dbReference type="NCBI Taxonomy" id="36881"/>
    <lineage>
        <taxon>Eukaryota</taxon>
        <taxon>Viridiplantae</taxon>
        <taxon>Chlorophyta</taxon>
        <taxon>Pyramimonadophyceae</taxon>
        <taxon>Pyramimonadales</taxon>
        <taxon>Pyramimonadaceae</taxon>
        <taxon>Cymbomonas</taxon>
    </lineage>
</organism>
<keyword evidence="3" id="KW-0697">Rotamase</keyword>
<evidence type="ECO:0000313" key="7">
    <source>
        <dbReference type="EMBL" id="KAK3280441.1"/>
    </source>
</evidence>
<gene>
    <name evidence="7" type="ORF">CYMTET_11721</name>
</gene>
<dbReference type="AlphaFoldDB" id="A0AAE0LCK4"/>
<proteinExistence type="predicted"/>
<accession>A0AAE0LCK4</accession>
<feature type="region of interest" description="Disordered" evidence="6">
    <location>
        <begin position="45"/>
        <end position="69"/>
    </location>
</feature>
<dbReference type="Pfam" id="PF13181">
    <property type="entry name" value="TPR_8"/>
    <property type="match status" value="1"/>
</dbReference>
<dbReference type="Gene3D" id="1.25.40.10">
    <property type="entry name" value="Tetratricopeptide repeat domain"/>
    <property type="match status" value="1"/>
</dbReference>
<reference evidence="7 8" key="1">
    <citation type="journal article" date="2015" name="Genome Biol. Evol.">
        <title>Comparative Genomics of a Bacterivorous Green Alga Reveals Evolutionary Causalities and Consequences of Phago-Mixotrophic Mode of Nutrition.</title>
        <authorList>
            <person name="Burns J.A."/>
            <person name="Paasch A."/>
            <person name="Narechania A."/>
            <person name="Kim E."/>
        </authorList>
    </citation>
    <scope>NUCLEOTIDE SEQUENCE [LARGE SCALE GENOMIC DNA]</scope>
    <source>
        <strain evidence="7 8">PLY_AMNH</strain>
    </source>
</reference>
<comment type="catalytic activity">
    <reaction evidence="1">
        <text>[protein]-peptidylproline (omega=180) = [protein]-peptidylproline (omega=0)</text>
        <dbReference type="Rhea" id="RHEA:16237"/>
        <dbReference type="Rhea" id="RHEA-COMP:10747"/>
        <dbReference type="Rhea" id="RHEA-COMP:10748"/>
        <dbReference type="ChEBI" id="CHEBI:83833"/>
        <dbReference type="ChEBI" id="CHEBI:83834"/>
        <dbReference type="EC" id="5.2.1.8"/>
    </reaction>
</comment>
<sequence>MAVPGGIMGSPSAGGWATMPGGDNIQSIVDGSYGAHLESSFKEFIERPENRPHMEKHQQSEMRKAERLNRKKKAADFKEKVLESDYDAQKNIAPFLDNNVLRKIVQTFTNDPRNDFSKWANNPLVIRMLTQAKELLDEGRMSEEEAEHIILAQLKDPNNPAYHDFKLKTKQQVRLSTEQLVGALNEQIEERQKGNAQYKQHKFKRALSHYKRALAIVNFVVGMSSEDQKEVEVNKVACLLNIAAVHIALKDYGAAISSSTEALELDPKSIKALLRRAKAYGGRREYEAAQADLEKVKDLEPWNMEAEEEGNRLTRLRKKDLELDSQFSQGIFKEKDVKE</sequence>